<reference evidence="3" key="1">
    <citation type="submission" date="2021-01" db="EMBL/GenBank/DDBJ databases">
        <authorList>
            <person name="Corre E."/>
            <person name="Pelletier E."/>
            <person name="Niang G."/>
            <person name="Scheremetjew M."/>
            <person name="Finn R."/>
            <person name="Kale V."/>
            <person name="Holt S."/>
            <person name="Cochrane G."/>
            <person name="Meng A."/>
            <person name="Brown T."/>
            <person name="Cohen L."/>
        </authorList>
    </citation>
    <scope>NUCLEOTIDE SEQUENCE</scope>
    <source>
        <strain evidence="3">CCMP281</strain>
    </source>
</reference>
<sequence length="303" mass="33561">MSLSRCSRCERLFSVCDDGTCRYHPGQFRQWWSCCKQPIRGSVGCRVSSHVEDVRATAMLDALAFHSSPASRQVDTIAPNPPLDPQPVVIFEQPGGALHVGEQQQVAIEKPSLSVNLAAPEVPPPPSVAEGTGDAGPPAEDPPLSSDGAVGGTGVKTVTVPYVVGMHDTFAAICMRHQMTEDEMMRLNSLRRRHVRSGDIVLVYAERSDEESRDELQRQLVRQFRRECRCTAGEALYYLEGTGYDMDAAMQGRRCDIEWEREVEKARETRRQQALAEKEETEAKTAAPHFLRCFAQCLPTGTA</sequence>
<evidence type="ECO:0000256" key="1">
    <source>
        <dbReference type="SAM" id="MobiDB-lite"/>
    </source>
</evidence>
<feature type="region of interest" description="Disordered" evidence="1">
    <location>
        <begin position="117"/>
        <end position="152"/>
    </location>
</feature>
<accession>A0A7S3BF88</accession>
<dbReference type="InterPro" id="IPR018392">
    <property type="entry name" value="LysM"/>
</dbReference>
<gene>
    <name evidence="3" type="ORF">HERI1096_LOCUS29822</name>
</gene>
<proteinExistence type="predicted"/>
<name>A0A7S3BF88_9EUKA</name>
<evidence type="ECO:0000259" key="2">
    <source>
        <dbReference type="Pfam" id="PF01476"/>
    </source>
</evidence>
<dbReference type="EMBL" id="HBHX01054117">
    <property type="protein sequence ID" value="CAE0133710.1"/>
    <property type="molecule type" value="Transcribed_RNA"/>
</dbReference>
<feature type="domain" description="LysM" evidence="2">
    <location>
        <begin position="162"/>
        <end position="201"/>
    </location>
</feature>
<dbReference type="Pfam" id="PF01476">
    <property type="entry name" value="LysM"/>
    <property type="match status" value="1"/>
</dbReference>
<protein>
    <recommendedName>
        <fullName evidence="2">LysM domain-containing protein</fullName>
    </recommendedName>
</protein>
<dbReference type="AlphaFoldDB" id="A0A7S3BF88"/>
<evidence type="ECO:0000313" key="3">
    <source>
        <dbReference type="EMBL" id="CAE0133710.1"/>
    </source>
</evidence>
<organism evidence="3">
    <name type="scientific">Haptolina ericina</name>
    <dbReference type="NCBI Taxonomy" id="156174"/>
    <lineage>
        <taxon>Eukaryota</taxon>
        <taxon>Haptista</taxon>
        <taxon>Haptophyta</taxon>
        <taxon>Prymnesiophyceae</taxon>
        <taxon>Prymnesiales</taxon>
        <taxon>Prymnesiaceae</taxon>
        <taxon>Haptolina</taxon>
    </lineage>
</organism>